<evidence type="ECO:0000256" key="1">
    <source>
        <dbReference type="ARBA" id="ARBA00004127"/>
    </source>
</evidence>
<feature type="transmembrane region" description="Helical" evidence="5">
    <location>
        <begin position="103"/>
        <end position="126"/>
    </location>
</feature>
<keyword evidence="4 5" id="KW-0472">Membrane</keyword>
<evidence type="ECO:0000313" key="7">
    <source>
        <dbReference type="Proteomes" id="UP000264702"/>
    </source>
</evidence>
<comment type="caution">
    <text evidence="6">The sequence shown here is derived from an EMBL/GenBank/DDBJ whole genome shotgun (WGS) entry which is preliminary data.</text>
</comment>
<feature type="transmembrane region" description="Helical" evidence="5">
    <location>
        <begin position="35"/>
        <end position="54"/>
    </location>
</feature>
<keyword evidence="2 5" id="KW-0812">Transmembrane</keyword>
<dbReference type="Pfam" id="PF04191">
    <property type="entry name" value="PEMT"/>
    <property type="match status" value="1"/>
</dbReference>
<dbReference type="InterPro" id="IPR052527">
    <property type="entry name" value="Metal_cation-efflux_comp"/>
</dbReference>
<evidence type="ECO:0000256" key="4">
    <source>
        <dbReference type="ARBA" id="ARBA00023136"/>
    </source>
</evidence>
<evidence type="ECO:0000256" key="2">
    <source>
        <dbReference type="ARBA" id="ARBA00022692"/>
    </source>
</evidence>
<evidence type="ECO:0000256" key="3">
    <source>
        <dbReference type="ARBA" id="ARBA00022989"/>
    </source>
</evidence>
<keyword evidence="3 5" id="KW-1133">Transmembrane helix</keyword>
<feature type="transmembrane region" description="Helical" evidence="5">
    <location>
        <begin position="12"/>
        <end position="29"/>
    </location>
</feature>
<dbReference type="GO" id="GO:0032259">
    <property type="term" value="P:methylation"/>
    <property type="evidence" value="ECO:0007669"/>
    <property type="project" value="UniProtKB-KW"/>
</dbReference>
<evidence type="ECO:0000313" key="6">
    <source>
        <dbReference type="EMBL" id="RFU14826.1"/>
    </source>
</evidence>
<keyword evidence="6" id="KW-0808">Transferase</keyword>
<reference evidence="6 7" key="1">
    <citation type="submission" date="2018-08" db="EMBL/GenBank/DDBJ databases">
        <title>Acidipila sp. 4G-K13, an acidobacterium isolated from forest soil.</title>
        <authorList>
            <person name="Gao Z.-H."/>
            <person name="Qiu L.-H."/>
        </authorList>
    </citation>
    <scope>NUCLEOTIDE SEQUENCE [LARGE SCALE GENOMIC DNA]</scope>
    <source>
        <strain evidence="6 7">4G-K13</strain>
    </source>
</reference>
<gene>
    <name evidence="6" type="ORF">D0Y96_20175</name>
</gene>
<comment type="subcellular location">
    <subcellularLocation>
        <location evidence="1">Endomembrane system</location>
        <topology evidence="1">Multi-pass membrane protein</topology>
    </subcellularLocation>
</comment>
<dbReference type="AlphaFoldDB" id="A0A372IIQ0"/>
<keyword evidence="6" id="KW-0489">Methyltransferase</keyword>
<organism evidence="6 7">
    <name type="scientific">Paracidobacterium acidisoli</name>
    <dbReference type="NCBI Taxonomy" id="2303751"/>
    <lineage>
        <taxon>Bacteria</taxon>
        <taxon>Pseudomonadati</taxon>
        <taxon>Acidobacteriota</taxon>
        <taxon>Terriglobia</taxon>
        <taxon>Terriglobales</taxon>
        <taxon>Acidobacteriaceae</taxon>
        <taxon>Paracidobacterium</taxon>
    </lineage>
</organism>
<feature type="transmembrane region" description="Helical" evidence="5">
    <location>
        <begin position="165"/>
        <end position="196"/>
    </location>
</feature>
<dbReference type="RefSeq" id="WP_117303664.1">
    <property type="nucleotide sequence ID" value="NZ_QVQT02000010.1"/>
</dbReference>
<dbReference type="PANTHER" id="PTHR43847:SF1">
    <property type="entry name" value="BLL3993 PROTEIN"/>
    <property type="match status" value="1"/>
</dbReference>
<protein>
    <submittedName>
        <fullName evidence="6">Isoprenylcysteine carboxylmethyltransferase family protein</fullName>
    </submittedName>
</protein>
<keyword evidence="7" id="KW-1185">Reference proteome</keyword>
<dbReference type="GO" id="GO:0012505">
    <property type="term" value="C:endomembrane system"/>
    <property type="evidence" value="ECO:0007669"/>
    <property type="project" value="UniProtKB-SubCell"/>
</dbReference>
<dbReference type="Gene3D" id="1.20.120.1630">
    <property type="match status" value="1"/>
</dbReference>
<proteinExistence type="predicted"/>
<name>A0A372IIQ0_9BACT</name>
<dbReference type="InterPro" id="IPR007318">
    <property type="entry name" value="Phopholipid_MeTrfase"/>
</dbReference>
<accession>A0A372IIQ0</accession>
<sequence>MSRLAAKTTLGFANLILLLAIALFAPAWTLRFWQAWLYLFLFAVSSAAITLYLWKRDQALLSRRVALGPIAEKTHTQQIIQLLASLAFLAILVLPSLDRRFSWSHVPLGLIFAGDLLVVLGFYIIFRVFRVNTFTAATIEVTAHQNVISTGPYAFVRHPMYSGALVMLLGTPLALASWWGLVAFLLMVVVIVVRLLDEEKVLLDNLSGYAEYMVKVKYRLVPSLW</sequence>
<dbReference type="EMBL" id="QVQT01000010">
    <property type="protein sequence ID" value="RFU14826.1"/>
    <property type="molecule type" value="Genomic_DNA"/>
</dbReference>
<dbReference type="PANTHER" id="PTHR43847">
    <property type="entry name" value="BLL3993 PROTEIN"/>
    <property type="match status" value="1"/>
</dbReference>
<dbReference type="OrthoDB" id="5471300at2"/>
<evidence type="ECO:0000256" key="5">
    <source>
        <dbReference type="SAM" id="Phobius"/>
    </source>
</evidence>
<dbReference type="GO" id="GO:0008168">
    <property type="term" value="F:methyltransferase activity"/>
    <property type="evidence" value="ECO:0007669"/>
    <property type="project" value="UniProtKB-KW"/>
</dbReference>
<dbReference type="Proteomes" id="UP000264702">
    <property type="component" value="Unassembled WGS sequence"/>
</dbReference>
<feature type="transmembrane region" description="Helical" evidence="5">
    <location>
        <begin position="79"/>
        <end position="97"/>
    </location>
</feature>